<organism evidence="1 2">
    <name type="scientific">Pontibacter mangrovi</name>
    <dbReference type="NCBI Taxonomy" id="2589816"/>
    <lineage>
        <taxon>Bacteria</taxon>
        <taxon>Pseudomonadati</taxon>
        <taxon>Bacteroidota</taxon>
        <taxon>Cytophagia</taxon>
        <taxon>Cytophagales</taxon>
        <taxon>Hymenobacteraceae</taxon>
        <taxon>Pontibacter</taxon>
    </lineage>
</organism>
<dbReference type="EMBL" id="VFRQ01000004">
    <property type="protein sequence ID" value="TPE44226.1"/>
    <property type="molecule type" value="Genomic_DNA"/>
</dbReference>
<sequence>MNNQQYKLQKNVVPGHFVLPWQGTSTAKVWPRQLLLCCKTHYLEAAETWKIAATCTSIIIA</sequence>
<protein>
    <submittedName>
        <fullName evidence="1">Uncharacterized protein</fullName>
    </submittedName>
</protein>
<name>A0A501WFC3_9BACT</name>
<accession>A0A501WFC3</accession>
<reference evidence="1 2" key="1">
    <citation type="submission" date="2019-06" db="EMBL/GenBank/DDBJ databases">
        <title>A novel bacterium of genus Pontibacter, isolated from marine sediment.</title>
        <authorList>
            <person name="Huang H."/>
            <person name="Mo K."/>
            <person name="Hu Y."/>
        </authorList>
    </citation>
    <scope>NUCLEOTIDE SEQUENCE [LARGE SCALE GENOMIC DNA]</scope>
    <source>
        <strain evidence="1 2">HB172049</strain>
    </source>
</reference>
<comment type="caution">
    <text evidence="1">The sequence shown here is derived from an EMBL/GenBank/DDBJ whole genome shotgun (WGS) entry which is preliminary data.</text>
</comment>
<keyword evidence="2" id="KW-1185">Reference proteome</keyword>
<evidence type="ECO:0000313" key="2">
    <source>
        <dbReference type="Proteomes" id="UP000316727"/>
    </source>
</evidence>
<dbReference type="RefSeq" id="WP_140621119.1">
    <property type="nucleotide sequence ID" value="NZ_VFRQ01000004.1"/>
</dbReference>
<evidence type="ECO:0000313" key="1">
    <source>
        <dbReference type="EMBL" id="TPE44226.1"/>
    </source>
</evidence>
<gene>
    <name evidence="1" type="ORF">FJM65_08675</name>
</gene>
<dbReference type="Proteomes" id="UP000316727">
    <property type="component" value="Unassembled WGS sequence"/>
</dbReference>
<dbReference type="AlphaFoldDB" id="A0A501WFC3"/>
<proteinExistence type="predicted"/>